<dbReference type="PANTHER" id="PTHR31435">
    <property type="entry name" value="PROTEIN NATD1"/>
    <property type="match status" value="1"/>
</dbReference>
<dbReference type="EC" id="2.3.1.-" evidence="2"/>
<dbReference type="InterPro" id="IPR045057">
    <property type="entry name" value="Gcn5-rel_NAT"/>
</dbReference>
<accession>A0ABT9BK00</accession>
<dbReference type="InterPro" id="IPR016181">
    <property type="entry name" value="Acyl_CoA_acyltransferase"/>
</dbReference>
<dbReference type="InterPro" id="IPR031165">
    <property type="entry name" value="GNAT_YJDJ"/>
</dbReference>
<dbReference type="PROSITE" id="PS51729">
    <property type="entry name" value="GNAT_YJDJ"/>
    <property type="match status" value="1"/>
</dbReference>
<name>A0ABT9BK00_9MICO</name>
<dbReference type="RefSeq" id="WP_305001193.1">
    <property type="nucleotide sequence ID" value="NZ_JAUQUB010000001.1"/>
</dbReference>
<dbReference type="Pfam" id="PF14542">
    <property type="entry name" value="Acetyltransf_CG"/>
    <property type="match status" value="1"/>
</dbReference>
<keyword evidence="2" id="KW-0012">Acyltransferase</keyword>
<dbReference type="GO" id="GO:0016746">
    <property type="term" value="F:acyltransferase activity"/>
    <property type="evidence" value="ECO:0007669"/>
    <property type="project" value="UniProtKB-KW"/>
</dbReference>
<evidence type="ECO:0000259" key="1">
    <source>
        <dbReference type="PROSITE" id="PS51729"/>
    </source>
</evidence>
<evidence type="ECO:0000313" key="2">
    <source>
        <dbReference type="EMBL" id="MDO7880763.1"/>
    </source>
</evidence>
<dbReference type="EMBL" id="JAUQUB010000001">
    <property type="protein sequence ID" value="MDO7880763.1"/>
    <property type="molecule type" value="Genomic_DNA"/>
</dbReference>
<sequence length="94" mass="10447">MATEVVQDAAMNRFELLVDGQQAGIADYIVRGDTIVFVHTEIDPAHRGQGLGDEIARGALNLVRAESDLRVVARCPFISQWIAEHPDYQDLLTR</sequence>
<dbReference type="SUPFAM" id="SSF55729">
    <property type="entry name" value="Acyl-CoA N-acyltransferases (Nat)"/>
    <property type="match status" value="1"/>
</dbReference>
<feature type="domain" description="N-acetyltransferase" evidence="1">
    <location>
        <begin position="6"/>
        <end position="93"/>
    </location>
</feature>
<organism evidence="2 3">
    <name type="scientific">Antiquaquibacter soli</name>
    <dbReference type="NCBI Taxonomy" id="3064523"/>
    <lineage>
        <taxon>Bacteria</taxon>
        <taxon>Bacillati</taxon>
        <taxon>Actinomycetota</taxon>
        <taxon>Actinomycetes</taxon>
        <taxon>Micrococcales</taxon>
        <taxon>Microbacteriaceae</taxon>
        <taxon>Antiquaquibacter</taxon>
    </lineage>
</organism>
<keyword evidence="3" id="KW-1185">Reference proteome</keyword>
<dbReference type="PANTHER" id="PTHR31435:SF10">
    <property type="entry name" value="BSR4717 PROTEIN"/>
    <property type="match status" value="1"/>
</dbReference>
<keyword evidence="2" id="KW-0808">Transferase</keyword>
<gene>
    <name evidence="2" type="ORF">Q5716_00815</name>
</gene>
<dbReference type="Proteomes" id="UP001241072">
    <property type="component" value="Unassembled WGS sequence"/>
</dbReference>
<reference evidence="2 3" key="1">
    <citation type="submission" date="2023-07" db="EMBL/GenBank/DDBJ databases">
        <title>Protaetiibacter sp. nov WY-16 isolated from soil.</title>
        <authorList>
            <person name="Liu B."/>
            <person name="Wan Y."/>
        </authorList>
    </citation>
    <scope>NUCLEOTIDE SEQUENCE [LARGE SCALE GENOMIC DNA]</scope>
    <source>
        <strain evidence="2 3">WY-16</strain>
    </source>
</reference>
<evidence type="ECO:0000313" key="3">
    <source>
        <dbReference type="Proteomes" id="UP001241072"/>
    </source>
</evidence>
<proteinExistence type="predicted"/>
<comment type="caution">
    <text evidence="2">The sequence shown here is derived from an EMBL/GenBank/DDBJ whole genome shotgun (WGS) entry which is preliminary data.</text>
</comment>
<dbReference type="Gene3D" id="3.40.630.30">
    <property type="match status" value="1"/>
</dbReference>
<protein>
    <submittedName>
        <fullName evidence="2">GNAT family N-acetyltransferase</fullName>
        <ecNumber evidence="2">2.3.1.-</ecNumber>
    </submittedName>
</protein>